<dbReference type="PANTHER" id="PTHR44259:SF114">
    <property type="entry name" value="OS06G0707300 PROTEIN"/>
    <property type="match status" value="1"/>
</dbReference>
<evidence type="ECO:0000259" key="2">
    <source>
        <dbReference type="Pfam" id="PF03478"/>
    </source>
</evidence>
<dbReference type="Proteomes" id="UP000321393">
    <property type="component" value="Unassembled WGS sequence"/>
</dbReference>
<dbReference type="STRING" id="1194695.A0A5A7TUR9"/>
<protein>
    <submittedName>
        <fullName evidence="3">F-box protein SKIP23-like</fullName>
    </submittedName>
</protein>
<feature type="transmembrane region" description="Helical" evidence="1">
    <location>
        <begin position="398"/>
        <end position="419"/>
    </location>
</feature>
<dbReference type="InterPro" id="IPR050942">
    <property type="entry name" value="F-box_BR-signaling"/>
</dbReference>
<dbReference type="PANTHER" id="PTHR44259">
    <property type="entry name" value="OS07G0183000 PROTEIN-RELATED"/>
    <property type="match status" value="1"/>
</dbReference>
<gene>
    <name evidence="3" type="ORF">E6C27_scaffold230G00500</name>
</gene>
<proteinExistence type="predicted"/>
<evidence type="ECO:0000313" key="4">
    <source>
        <dbReference type="Proteomes" id="UP000321393"/>
    </source>
</evidence>
<dbReference type="InterPro" id="IPR005174">
    <property type="entry name" value="KIB1-4_b-propeller"/>
</dbReference>
<feature type="domain" description="KIB1-4 beta-propeller" evidence="2">
    <location>
        <begin position="79"/>
        <end position="351"/>
    </location>
</feature>
<dbReference type="InterPro" id="IPR036047">
    <property type="entry name" value="F-box-like_dom_sf"/>
</dbReference>
<organism evidence="3 4">
    <name type="scientific">Cucumis melo var. makuwa</name>
    <name type="common">Oriental melon</name>
    <dbReference type="NCBI Taxonomy" id="1194695"/>
    <lineage>
        <taxon>Eukaryota</taxon>
        <taxon>Viridiplantae</taxon>
        <taxon>Streptophyta</taxon>
        <taxon>Embryophyta</taxon>
        <taxon>Tracheophyta</taxon>
        <taxon>Spermatophyta</taxon>
        <taxon>Magnoliopsida</taxon>
        <taxon>eudicotyledons</taxon>
        <taxon>Gunneridae</taxon>
        <taxon>Pentapetalae</taxon>
        <taxon>rosids</taxon>
        <taxon>fabids</taxon>
        <taxon>Cucurbitales</taxon>
        <taxon>Cucurbitaceae</taxon>
        <taxon>Benincaseae</taxon>
        <taxon>Cucumis</taxon>
    </lineage>
</organism>
<dbReference type="EMBL" id="SSTE01013576">
    <property type="protein sequence ID" value="KAA0046890.1"/>
    <property type="molecule type" value="Genomic_DNA"/>
</dbReference>
<accession>A0A5A7TUR9</accession>
<keyword evidence="1" id="KW-0812">Transmembrane</keyword>
<evidence type="ECO:0000256" key="1">
    <source>
        <dbReference type="SAM" id="Phobius"/>
    </source>
</evidence>
<dbReference type="SUPFAM" id="SSF81383">
    <property type="entry name" value="F-box domain"/>
    <property type="match status" value="1"/>
</dbReference>
<dbReference type="Pfam" id="PF03478">
    <property type="entry name" value="Beta-prop_KIB1-4"/>
    <property type="match status" value="1"/>
</dbReference>
<name>A0A5A7TUR9_CUCMM</name>
<keyword evidence="1" id="KW-0472">Membrane</keyword>
<comment type="caution">
    <text evidence="3">The sequence shown here is derived from an EMBL/GenBank/DDBJ whole genome shotgun (WGS) entry which is preliminary data.</text>
</comment>
<dbReference type="Gene3D" id="1.20.1280.50">
    <property type="match status" value="1"/>
</dbReference>
<dbReference type="AlphaFoldDB" id="A0A5A7TUR9"/>
<dbReference type="OrthoDB" id="1519185at2759"/>
<evidence type="ECO:0000313" key="3">
    <source>
        <dbReference type="EMBL" id="KAA0046890.1"/>
    </source>
</evidence>
<keyword evidence="1" id="KW-1133">Transmembrane helix</keyword>
<reference evidence="3 4" key="1">
    <citation type="submission" date="2019-08" db="EMBL/GenBank/DDBJ databases">
        <title>Draft genome sequences of two oriental melons (Cucumis melo L. var makuwa).</title>
        <authorList>
            <person name="Kwon S.-Y."/>
        </authorList>
    </citation>
    <scope>NUCLEOTIDE SEQUENCE [LARGE SCALE GENOMIC DNA]</scope>
    <source>
        <strain evidence="4">cv. SW 3</strain>
        <tissue evidence="3">Leaf</tissue>
    </source>
</reference>
<sequence length="420" mass="49184">MDCLESRDWSTLEYDVLGVILNKMVSLYDYLQFSRVCKSWNFIALRHKHQRSLITSNHSQLPMLIVPSEYDSEKQHCLYDLTNNEIRPVDFVCSFNKRCCGSSFGWLILLEETLDITLFNPFNGNKIHIPPITIDDEPDYCPLAIHKAILTKDPSLYPHGFTIVAIYSSYRRLCLMEAKDKRWIYHNLNRTNGFDDINVLDDVLYVLDWRIGLWIAKVENSSIYLKKVIFSIDFVEADIAYLVVSSKRELLLVSRFVIDEREGQDPDGIMLFTRTSKFIVYKVTRECEDGTMSVVEVESLDGDAMFIGDNQSICASTRDFPKCLPDRVYFTDNCHHYRFPYLHGHQDAGIYRLEDKSFDRHYIVDSAHRNLPPPIWIIPTICYRDFEDPLPHVLKRSFYWNIIFILSWCLGIVLLQCGWF</sequence>